<feature type="compositionally biased region" description="Basic and acidic residues" evidence="2">
    <location>
        <begin position="73"/>
        <end position="93"/>
    </location>
</feature>
<feature type="domain" description="CsbD-like" evidence="3">
    <location>
        <begin position="35"/>
        <end position="87"/>
    </location>
</feature>
<evidence type="ECO:0000313" key="5">
    <source>
        <dbReference type="Proteomes" id="UP000494363"/>
    </source>
</evidence>
<dbReference type="AlphaFoldDB" id="A0A6J5DBF9"/>
<dbReference type="InterPro" id="IPR008462">
    <property type="entry name" value="CsbD"/>
</dbReference>
<accession>A0A6J5DBF9</accession>
<evidence type="ECO:0000256" key="2">
    <source>
        <dbReference type="SAM" id="MobiDB-lite"/>
    </source>
</evidence>
<gene>
    <name evidence="4" type="ORF">LMG29542_01449</name>
</gene>
<evidence type="ECO:0000256" key="1">
    <source>
        <dbReference type="ARBA" id="ARBA00009129"/>
    </source>
</evidence>
<evidence type="ECO:0000259" key="3">
    <source>
        <dbReference type="Pfam" id="PF05532"/>
    </source>
</evidence>
<sequence length="93" mass="9988">MQAGTPVALVPEPAQDGRQIIHESDSHWRSTMNKDQVKGTAEKVKGKVNEAVGRATGDRKQEVKGDVQQAAGEARKNAGDVKEAIKDASRKPV</sequence>
<dbReference type="InterPro" id="IPR036629">
    <property type="entry name" value="YjbJ_sf"/>
</dbReference>
<keyword evidence="5" id="KW-1185">Reference proteome</keyword>
<organism evidence="4 5">
    <name type="scientific">Paraburkholderia humisilvae</name>
    <dbReference type="NCBI Taxonomy" id="627669"/>
    <lineage>
        <taxon>Bacteria</taxon>
        <taxon>Pseudomonadati</taxon>
        <taxon>Pseudomonadota</taxon>
        <taxon>Betaproteobacteria</taxon>
        <taxon>Burkholderiales</taxon>
        <taxon>Burkholderiaceae</taxon>
        <taxon>Paraburkholderia</taxon>
    </lineage>
</organism>
<feature type="region of interest" description="Disordered" evidence="2">
    <location>
        <begin position="54"/>
        <end position="93"/>
    </location>
</feature>
<reference evidence="4 5" key="1">
    <citation type="submission" date="2020-04" db="EMBL/GenBank/DDBJ databases">
        <authorList>
            <person name="De Canck E."/>
        </authorList>
    </citation>
    <scope>NUCLEOTIDE SEQUENCE [LARGE SCALE GENOMIC DNA]</scope>
    <source>
        <strain evidence="4 5">LMG 29542</strain>
    </source>
</reference>
<dbReference type="Pfam" id="PF05532">
    <property type="entry name" value="CsbD"/>
    <property type="match status" value="1"/>
</dbReference>
<dbReference type="SUPFAM" id="SSF69047">
    <property type="entry name" value="Hypothetical protein YjbJ"/>
    <property type="match status" value="1"/>
</dbReference>
<dbReference type="EMBL" id="CADIKH010000005">
    <property type="protein sequence ID" value="CAB3751253.1"/>
    <property type="molecule type" value="Genomic_DNA"/>
</dbReference>
<comment type="similarity">
    <text evidence="1">Belongs to the UPF0337 (CsbD) family.</text>
</comment>
<evidence type="ECO:0000313" key="4">
    <source>
        <dbReference type="EMBL" id="CAB3751253.1"/>
    </source>
</evidence>
<proteinExistence type="inferred from homology"/>
<feature type="compositionally biased region" description="Basic and acidic residues" evidence="2">
    <location>
        <begin position="56"/>
        <end position="65"/>
    </location>
</feature>
<name>A0A6J5DBF9_9BURK</name>
<dbReference type="Proteomes" id="UP000494363">
    <property type="component" value="Unassembled WGS sequence"/>
</dbReference>
<dbReference type="Gene3D" id="1.10.1470.10">
    <property type="entry name" value="YjbJ"/>
    <property type="match status" value="1"/>
</dbReference>
<protein>
    <recommendedName>
        <fullName evidence="3">CsbD-like domain-containing protein</fullName>
    </recommendedName>
</protein>